<keyword evidence="2" id="KW-1185">Reference proteome</keyword>
<dbReference type="RefSeq" id="WP_206707783.1">
    <property type="nucleotide sequence ID" value="NZ_CP059066.1"/>
</dbReference>
<reference evidence="1" key="1">
    <citation type="submission" date="2020-07" db="EMBL/GenBank/DDBJ databases">
        <title>Koleobacter methoxysyntrophicus gen. nov., sp. nov., a novel anaerobic bacterium isolated from deep subsurface oil field and proposal of Koleobacterales ord. nov. in the phylum Firmicutes.</title>
        <authorList>
            <person name="Sakamoto S."/>
            <person name="Tamaki H."/>
        </authorList>
    </citation>
    <scope>NUCLEOTIDE SEQUENCE</scope>
    <source>
        <strain evidence="1">NRmbB1</strain>
    </source>
</reference>
<dbReference type="EMBL" id="CP059066">
    <property type="protein sequence ID" value="QSQ10476.1"/>
    <property type="molecule type" value="Genomic_DNA"/>
</dbReference>
<accession>A0A8A0RTL2</accession>
<evidence type="ECO:0000313" key="1">
    <source>
        <dbReference type="EMBL" id="QSQ10476.1"/>
    </source>
</evidence>
<organism evidence="1 2">
    <name type="scientific">Koleobacter methoxysyntrophicus</name>
    <dbReference type="NCBI Taxonomy" id="2751313"/>
    <lineage>
        <taxon>Bacteria</taxon>
        <taxon>Bacillati</taxon>
        <taxon>Bacillota</taxon>
        <taxon>Clostridia</taxon>
        <taxon>Koleobacterales</taxon>
        <taxon>Koleobacteraceae</taxon>
        <taxon>Koleobacter</taxon>
    </lineage>
</organism>
<evidence type="ECO:0000313" key="2">
    <source>
        <dbReference type="Proteomes" id="UP000662904"/>
    </source>
</evidence>
<gene>
    <name evidence="1" type="ORF">H0A61_02884</name>
</gene>
<protein>
    <submittedName>
        <fullName evidence="1">Uncharacterized protein</fullName>
    </submittedName>
</protein>
<sequence>MLKKLLVDLYQLGITDTELEDGTVIENISLVPGKFPGGCRGILTAVVNGYKIEVEAPFSAEEVYSLPKNR</sequence>
<dbReference type="AlphaFoldDB" id="A0A8A0RTL2"/>
<proteinExistence type="predicted"/>
<name>A0A8A0RTL2_9FIRM</name>
<dbReference type="Proteomes" id="UP000662904">
    <property type="component" value="Chromosome"/>
</dbReference>
<dbReference type="KEGG" id="kme:H0A61_02884"/>